<dbReference type="PANTHER" id="PTHR22891">
    <property type="entry name" value="EUKARYOTIC TRANSLATION INITIATION FACTOR 2C"/>
    <property type="match status" value="1"/>
</dbReference>
<dbReference type="InterPro" id="IPR003100">
    <property type="entry name" value="PAZ_dom"/>
</dbReference>
<dbReference type="EMBL" id="JACTNZ010000002">
    <property type="protein sequence ID" value="KAG5560795.1"/>
    <property type="molecule type" value="Genomic_DNA"/>
</dbReference>
<dbReference type="CDD" id="cd02846">
    <property type="entry name" value="PAZ_argonaute_like"/>
    <property type="match status" value="1"/>
</dbReference>
<sequence>MTGKGNIGHTVLRRFKVEINFAAKIPIQSVANALRDVSTTMIIQPGPDVDFLIANPNVKDPFQIDWAKAKRTLKNFRIKTNPANTEFKISGLSEKPYKEQIMTVVYGFSLKKGKDEDGEIQTVEVNVCDYFVNRRNIELRYSGDLPCINVGKPKRPTYFPREALKVNNYDAEPMLHFTDHFLFTVPKLKAVCSQLQRGCCLLVRQ</sequence>
<proteinExistence type="predicted"/>
<dbReference type="PROSITE" id="PS50821">
    <property type="entry name" value="PAZ"/>
    <property type="match status" value="1"/>
</dbReference>
<dbReference type="Pfam" id="PF02170">
    <property type="entry name" value="PAZ"/>
    <property type="match status" value="1"/>
</dbReference>
<dbReference type="GO" id="GO:0003723">
    <property type="term" value="F:RNA binding"/>
    <property type="evidence" value="ECO:0007669"/>
    <property type="project" value="InterPro"/>
</dbReference>
<evidence type="ECO:0000259" key="1">
    <source>
        <dbReference type="PROSITE" id="PS50821"/>
    </source>
</evidence>
<protein>
    <recommendedName>
        <fullName evidence="1">PAZ domain-containing protein</fullName>
    </recommendedName>
</protein>
<name>A0AAV6L7W1_9ERIC</name>
<evidence type="ECO:0000313" key="3">
    <source>
        <dbReference type="Proteomes" id="UP000823749"/>
    </source>
</evidence>
<dbReference type="Proteomes" id="UP000823749">
    <property type="component" value="Chromosome 2"/>
</dbReference>
<accession>A0AAV6L7W1</accession>
<feature type="domain" description="PAZ" evidence="1">
    <location>
        <begin position="47"/>
        <end position="168"/>
    </location>
</feature>
<keyword evidence="3" id="KW-1185">Reference proteome</keyword>
<organism evidence="2 3">
    <name type="scientific">Rhododendron griersonianum</name>
    <dbReference type="NCBI Taxonomy" id="479676"/>
    <lineage>
        <taxon>Eukaryota</taxon>
        <taxon>Viridiplantae</taxon>
        <taxon>Streptophyta</taxon>
        <taxon>Embryophyta</taxon>
        <taxon>Tracheophyta</taxon>
        <taxon>Spermatophyta</taxon>
        <taxon>Magnoliopsida</taxon>
        <taxon>eudicotyledons</taxon>
        <taxon>Gunneridae</taxon>
        <taxon>Pentapetalae</taxon>
        <taxon>asterids</taxon>
        <taxon>Ericales</taxon>
        <taxon>Ericaceae</taxon>
        <taxon>Ericoideae</taxon>
        <taxon>Rhodoreae</taxon>
        <taxon>Rhododendron</taxon>
    </lineage>
</organism>
<dbReference type="AlphaFoldDB" id="A0AAV6L7W1"/>
<reference evidence="2" key="1">
    <citation type="submission" date="2020-08" db="EMBL/GenBank/DDBJ databases">
        <title>Plant Genome Project.</title>
        <authorList>
            <person name="Zhang R.-G."/>
        </authorList>
    </citation>
    <scope>NUCLEOTIDE SEQUENCE</scope>
    <source>
        <strain evidence="2">WSP0</strain>
        <tissue evidence="2">Leaf</tissue>
    </source>
</reference>
<comment type="caution">
    <text evidence="2">The sequence shown here is derived from an EMBL/GenBank/DDBJ whole genome shotgun (WGS) entry which is preliminary data.</text>
</comment>
<dbReference type="Gene3D" id="2.170.260.10">
    <property type="entry name" value="paz domain"/>
    <property type="match status" value="1"/>
</dbReference>
<dbReference type="SUPFAM" id="SSF101690">
    <property type="entry name" value="PAZ domain"/>
    <property type="match status" value="1"/>
</dbReference>
<gene>
    <name evidence="2" type="ORF">RHGRI_003970</name>
</gene>
<evidence type="ECO:0000313" key="2">
    <source>
        <dbReference type="EMBL" id="KAG5560795.1"/>
    </source>
</evidence>
<dbReference type="InterPro" id="IPR036085">
    <property type="entry name" value="PAZ_dom_sf"/>
</dbReference>